<sequence length="682" mass="78062">MSADKGLNMAQDPVRCSLCPEVVVIHCGSCQVNLCAKCLSTHIDRNKSLKHEIVPYTSQLVKPEAEIQKCRDHPKQQCDLFCQDCSVPICSRCLTGNHKRHGAVDLEEICETTRSTVKEDLEELRKFRKEYEKVVGESKEELAKYIEESDKERDSLKELGKQWHQMIDKVIDKVGKDMDEIIQSDTKCLQDNTEEIQSALQDVKDSIKANEDILQDDRFTRLLSYASKNDAFRIIPSRPAIKTAKIVPVNVKEGDIIPKLIHFQRSICTKLPGYSLNRTGDVSSISTKSLLPEPELIATVKTNCKQLKGICHNEDDRVWIYGTDEILREVDITGTVQNCITAISKNSQKDIAKNKMGEIVFSHLSDECVNIVREGKISKLLDLSGWIPFGVTFNADDDLMVCMRREDYQESKFKGRTYIGFTVNPNRRIQQHNKGKHAGGAWRTHGRGPWEMVLIIHGFPNEISALRFEWAWQNPKKSRRLKHLPAKTKKENQFQYRFRIVSAMLNTCPWCRFALTIRWLKQQYVLDFPLEYSPPAHMPIAYGPVRIKKSGTNSKRGKTEPPNEQGDEEDIEFLSLLRRNEKYVRCSVCRERTKDYDTLLKCIHPKCSMQAHIICLSKKFLTNQAGQLIPVDGKCPSCKAVVLWGDLIRAKHGCYQNLEECTSAEEDTEDADWTDQLQSHVT</sequence>
<evidence type="ECO:0000256" key="6">
    <source>
        <dbReference type="ARBA" id="ARBA00022801"/>
    </source>
</evidence>
<evidence type="ECO:0000256" key="11">
    <source>
        <dbReference type="HAMAP-Rule" id="MF_03100"/>
    </source>
</evidence>
<evidence type="ECO:0000256" key="9">
    <source>
        <dbReference type="ARBA" id="ARBA00023204"/>
    </source>
</evidence>
<dbReference type="Pfam" id="PF00643">
    <property type="entry name" value="zf-B_box"/>
    <property type="match status" value="1"/>
</dbReference>
<dbReference type="InterPro" id="IPR035901">
    <property type="entry name" value="GIY-YIG_endonuc_sf"/>
</dbReference>
<dbReference type="SUPFAM" id="SSF57845">
    <property type="entry name" value="B-box zinc-binding domain"/>
    <property type="match status" value="1"/>
</dbReference>
<keyword evidence="4 11" id="KW-0227">DNA damage</keyword>
<reference evidence="16" key="1">
    <citation type="submission" date="2022-08" db="UniProtKB">
        <authorList>
            <consortium name="EnsemblMetazoa"/>
        </authorList>
    </citation>
    <scope>IDENTIFICATION</scope>
    <source>
        <strain evidence="16">05x7-T-G4-1.051#20</strain>
    </source>
</reference>
<evidence type="ECO:0000313" key="16">
    <source>
        <dbReference type="EnsemblMetazoa" id="G10226.2:cds"/>
    </source>
</evidence>
<dbReference type="InterPro" id="IPR050381">
    <property type="entry name" value="SLX1_endonuclease"/>
</dbReference>
<comment type="function">
    <text evidence="11">Catalytic subunit of a heterodimeric structure-specific endonuclease that resolves DNA secondary structures generated during DNA repair and recombination. Has endonuclease activity towards branched DNA substrates, introducing single-strand cuts in duplex DNA close to junctions with ss-DNA.</text>
</comment>
<comment type="cofactor">
    <cofactor evidence="11">
        <name>a divalent metal cation</name>
        <dbReference type="ChEBI" id="CHEBI:60240"/>
    </cofactor>
</comment>
<evidence type="ECO:0000256" key="13">
    <source>
        <dbReference type="SAM" id="MobiDB-lite"/>
    </source>
</evidence>
<dbReference type="GO" id="GO:0033557">
    <property type="term" value="C:Slx1-Slx4 complex"/>
    <property type="evidence" value="ECO:0007669"/>
    <property type="project" value="UniProtKB-UniRule"/>
</dbReference>
<dbReference type="FunFam" id="3.40.1440.10:FF:000008">
    <property type="entry name" value="Structure-specific endonuclease subunit SLX1 homolog"/>
    <property type="match status" value="1"/>
</dbReference>
<evidence type="ECO:0000313" key="17">
    <source>
        <dbReference type="Proteomes" id="UP000005408"/>
    </source>
</evidence>
<dbReference type="PANTHER" id="PTHR20208:SF10">
    <property type="entry name" value="STRUCTURE-SPECIFIC ENDONUCLEASE SUBUNIT SLX1"/>
    <property type="match status" value="1"/>
</dbReference>
<dbReference type="InterPro" id="IPR013083">
    <property type="entry name" value="Znf_RING/FYVE/PHD"/>
</dbReference>
<dbReference type="AlphaFoldDB" id="A0A8W8HMB0"/>
<keyword evidence="3 11" id="KW-0255">Endonuclease</keyword>
<evidence type="ECO:0000256" key="3">
    <source>
        <dbReference type="ARBA" id="ARBA00022759"/>
    </source>
</evidence>
<dbReference type="InterPro" id="IPR001965">
    <property type="entry name" value="Znf_PHD"/>
</dbReference>
<dbReference type="InterPro" id="IPR000305">
    <property type="entry name" value="GIY-YIG_endonuc"/>
</dbReference>
<name>A0A8W8HMB0_MAGGI</name>
<keyword evidence="9 11" id="KW-0234">DNA repair</keyword>
<dbReference type="InterPro" id="IPR048749">
    <property type="entry name" value="SLX1_C"/>
</dbReference>
<dbReference type="PROSITE" id="PS50164">
    <property type="entry name" value="GIY_YIG"/>
    <property type="match status" value="1"/>
</dbReference>
<keyword evidence="1 11" id="KW-0540">Nuclease</keyword>
<feature type="coiled-coil region" evidence="12">
    <location>
        <begin position="121"/>
        <end position="162"/>
    </location>
</feature>
<comment type="subcellular location">
    <subcellularLocation>
        <location evidence="11">Nucleus</location>
    </subcellularLocation>
</comment>
<evidence type="ECO:0000256" key="8">
    <source>
        <dbReference type="ARBA" id="ARBA00023172"/>
    </source>
</evidence>
<dbReference type="InterPro" id="IPR027520">
    <property type="entry name" value="Slx1"/>
</dbReference>
<dbReference type="HAMAP" id="MF_03100">
    <property type="entry name" value="Endonuc_su_Slx1"/>
    <property type="match status" value="1"/>
</dbReference>
<dbReference type="Gene3D" id="3.30.40.10">
    <property type="entry name" value="Zinc/RING finger domain, C3HC4 (zinc finger)"/>
    <property type="match status" value="1"/>
</dbReference>
<dbReference type="GO" id="GO:0017108">
    <property type="term" value="F:5'-flap endonuclease activity"/>
    <property type="evidence" value="ECO:0007669"/>
    <property type="project" value="InterPro"/>
</dbReference>
<dbReference type="EC" id="3.1.-.-" evidence="11"/>
<evidence type="ECO:0000256" key="12">
    <source>
        <dbReference type="SAM" id="Coils"/>
    </source>
</evidence>
<dbReference type="Pfam" id="PF21202">
    <property type="entry name" value="SLX1_C"/>
    <property type="match status" value="1"/>
</dbReference>
<keyword evidence="12" id="KW-0175">Coiled coil</keyword>
<dbReference type="Pfam" id="PF01541">
    <property type="entry name" value="GIY-YIG"/>
    <property type="match status" value="1"/>
</dbReference>
<dbReference type="SUPFAM" id="SSF82771">
    <property type="entry name" value="GIY-YIG endonuclease"/>
    <property type="match status" value="1"/>
</dbReference>
<dbReference type="InterPro" id="IPR000315">
    <property type="entry name" value="Znf_B-box"/>
</dbReference>
<proteinExistence type="inferred from homology"/>
<dbReference type="PROSITE" id="PS50119">
    <property type="entry name" value="ZF_BBOX"/>
    <property type="match status" value="2"/>
</dbReference>
<evidence type="ECO:0000256" key="1">
    <source>
        <dbReference type="ARBA" id="ARBA00022722"/>
    </source>
</evidence>
<keyword evidence="17" id="KW-1185">Reference proteome</keyword>
<keyword evidence="5 11" id="KW-0863">Zinc-finger</keyword>
<organism evidence="16 17">
    <name type="scientific">Magallana gigas</name>
    <name type="common">Pacific oyster</name>
    <name type="synonym">Crassostrea gigas</name>
    <dbReference type="NCBI Taxonomy" id="29159"/>
    <lineage>
        <taxon>Eukaryota</taxon>
        <taxon>Metazoa</taxon>
        <taxon>Spiralia</taxon>
        <taxon>Lophotrochozoa</taxon>
        <taxon>Mollusca</taxon>
        <taxon>Bivalvia</taxon>
        <taxon>Autobranchia</taxon>
        <taxon>Pteriomorphia</taxon>
        <taxon>Ostreida</taxon>
        <taxon>Ostreoidea</taxon>
        <taxon>Ostreidae</taxon>
        <taxon>Magallana</taxon>
    </lineage>
</organism>
<feature type="zinc finger region" description="SLX1-type" evidence="11">
    <location>
        <begin position="586"/>
        <end position="638"/>
    </location>
</feature>
<keyword evidence="6 11" id="KW-0378">Hydrolase</keyword>
<keyword evidence="8 11" id="KW-0233">DNA recombination</keyword>
<dbReference type="GO" id="GO:0000724">
    <property type="term" value="P:double-strand break repair via homologous recombination"/>
    <property type="evidence" value="ECO:0007669"/>
    <property type="project" value="TreeGrafter"/>
</dbReference>
<keyword evidence="10 11" id="KW-0539">Nucleus</keyword>
<dbReference type="PANTHER" id="PTHR20208">
    <property type="entry name" value="STRUCTURE-SPECIFIC ENDONUCLEASE SUBUNIT SLX1"/>
    <property type="match status" value="1"/>
</dbReference>
<accession>A0A8W8HMB0</accession>
<feature type="domain" description="B box-type" evidence="14">
    <location>
        <begin position="65"/>
        <end position="106"/>
    </location>
</feature>
<dbReference type="SMART" id="SM00336">
    <property type="entry name" value="BBOX"/>
    <property type="match status" value="2"/>
</dbReference>
<evidence type="ECO:0000259" key="14">
    <source>
        <dbReference type="PROSITE" id="PS50119"/>
    </source>
</evidence>
<feature type="domain" description="B box-type" evidence="14">
    <location>
        <begin position="11"/>
        <end position="56"/>
    </location>
</feature>
<comment type="similarity">
    <text evidence="11">Belongs to the SLX1 family.</text>
</comment>
<comment type="subunit">
    <text evidence="11">Forms a heterodimer with a member of the SLX4 family.</text>
</comment>
<dbReference type="CDD" id="cd10455">
    <property type="entry name" value="GIY-YIG_SLX1"/>
    <property type="match status" value="1"/>
</dbReference>
<dbReference type="SMART" id="SM00249">
    <property type="entry name" value="PHD"/>
    <property type="match status" value="1"/>
</dbReference>
<feature type="region of interest" description="Disordered" evidence="13">
    <location>
        <begin position="549"/>
        <end position="568"/>
    </location>
</feature>
<protein>
    <recommendedName>
        <fullName evidence="11">Structure-specific endonuclease subunit SLX1 homolog</fullName>
        <ecNumber evidence="11">3.1.-.-</ecNumber>
    </recommendedName>
</protein>
<evidence type="ECO:0000256" key="4">
    <source>
        <dbReference type="ARBA" id="ARBA00022763"/>
    </source>
</evidence>
<keyword evidence="2 11" id="KW-0479">Metal-binding</keyword>
<evidence type="ECO:0000259" key="15">
    <source>
        <dbReference type="PROSITE" id="PS50164"/>
    </source>
</evidence>
<dbReference type="Proteomes" id="UP000005408">
    <property type="component" value="Unassembled WGS sequence"/>
</dbReference>
<dbReference type="CDD" id="cd19756">
    <property type="entry name" value="Bbox2"/>
    <property type="match status" value="1"/>
</dbReference>
<dbReference type="Gene3D" id="3.40.1440.10">
    <property type="entry name" value="GIY-YIG endonuclease"/>
    <property type="match status" value="1"/>
</dbReference>
<evidence type="ECO:0000256" key="2">
    <source>
        <dbReference type="ARBA" id="ARBA00022723"/>
    </source>
</evidence>
<dbReference type="Gene3D" id="3.30.160.60">
    <property type="entry name" value="Classic Zinc Finger"/>
    <property type="match status" value="1"/>
</dbReference>
<evidence type="ECO:0000256" key="7">
    <source>
        <dbReference type="ARBA" id="ARBA00022833"/>
    </source>
</evidence>
<keyword evidence="7 11" id="KW-0862">Zinc</keyword>
<dbReference type="GO" id="GO:0008270">
    <property type="term" value="F:zinc ion binding"/>
    <property type="evidence" value="ECO:0007669"/>
    <property type="project" value="UniProtKB-KW"/>
</dbReference>
<dbReference type="EnsemblMetazoa" id="G10226.2">
    <property type="protein sequence ID" value="G10226.2:cds"/>
    <property type="gene ID" value="G10226"/>
</dbReference>
<feature type="domain" description="GIY-YIG" evidence="15">
    <location>
        <begin position="387"/>
        <end position="484"/>
    </location>
</feature>
<evidence type="ECO:0000256" key="10">
    <source>
        <dbReference type="ARBA" id="ARBA00023242"/>
    </source>
</evidence>
<evidence type="ECO:0000256" key="5">
    <source>
        <dbReference type="ARBA" id="ARBA00022771"/>
    </source>
</evidence>
<dbReference type="GO" id="GO:0008821">
    <property type="term" value="F:crossover junction DNA endonuclease activity"/>
    <property type="evidence" value="ECO:0007669"/>
    <property type="project" value="TreeGrafter"/>
</dbReference>